<evidence type="ECO:0000256" key="2">
    <source>
        <dbReference type="SAM" id="Phobius"/>
    </source>
</evidence>
<gene>
    <name evidence="3" type="ORF">A2642_00370</name>
</gene>
<sequence length="92" mass="9963">MSDEIIFEEDNLRKTQLSTLETNSPSGLIGLVMKMGLANNIEKANYVLLGIFAITLVIAVIVLIFSGTISLSSKPSGPDKATLERMMQPPPQ</sequence>
<name>A0A1F6V7M1_9BACT</name>
<dbReference type="EMBL" id="MFTJ01000023">
    <property type="protein sequence ID" value="OGI65653.1"/>
    <property type="molecule type" value="Genomic_DNA"/>
</dbReference>
<keyword evidence="2" id="KW-0472">Membrane</keyword>
<evidence type="ECO:0000313" key="3">
    <source>
        <dbReference type="EMBL" id="OGI65653.1"/>
    </source>
</evidence>
<keyword evidence="2" id="KW-0812">Transmembrane</keyword>
<evidence type="ECO:0000256" key="1">
    <source>
        <dbReference type="SAM" id="MobiDB-lite"/>
    </source>
</evidence>
<keyword evidence="2" id="KW-1133">Transmembrane helix</keyword>
<reference evidence="3 4" key="1">
    <citation type="journal article" date="2016" name="Nat. Commun.">
        <title>Thousands of microbial genomes shed light on interconnected biogeochemical processes in an aquifer system.</title>
        <authorList>
            <person name="Anantharaman K."/>
            <person name="Brown C.T."/>
            <person name="Hug L.A."/>
            <person name="Sharon I."/>
            <person name="Castelle C.J."/>
            <person name="Probst A.J."/>
            <person name="Thomas B.C."/>
            <person name="Singh A."/>
            <person name="Wilkins M.J."/>
            <person name="Karaoz U."/>
            <person name="Brodie E.L."/>
            <person name="Williams K.H."/>
            <person name="Hubbard S.S."/>
            <person name="Banfield J.F."/>
        </authorList>
    </citation>
    <scope>NUCLEOTIDE SEQUENCE [LARGE SCALE GENOMIC DNA]</scope>
</reference>
<comment type="caution">
    <text evidence="3">The sequence shown here is derived from an EMBL/GenBank/DDBJ whole genome shotgun (WGS) entry which is preliminary data.</text>
</comment>
<organism evidence="3 4">
    <name type="scientific">Candidatus Nomurabacteria bacterium RIFCSPHIGHO2_01_FULL_39_10</name>
    <dbReference type="NCBI Taxonomy" id="1801733"/>
    <lineage>
        <taxon>Bacteria</taxon>
        <taxon>Candidatus Nomuraibacteriota</taxon>
    </lineage>
</organism>
<dbReference type="Proteomes" id="UP000178700">
    <property type="component" value="Unassembled WGS sequence"/>
</dbReference>
<evidence type="ECO:0000313" key="4">
    <source>
        <dbReference type="Proteomes" id="UP000178700"/>
    </source>
</evidence>
<proteinExistence type="predicted"/>
<accession>A0A1F6V7M1</accession>
<feature type="transmembrane region" description="Helical" evidence="2">
    <location>
        <begin position="44"/>
        <end position="65"/>
    </location>
</feature>
<protein>
    <submittedName>
        <fullName evidence="3">Uncharacterized protein</fullName>
    </submittedName>
</protein>
<feature type="region of interest" description="Disordered" evidence="1">
    <location>
        <begin position="70"/>
        <end position="92"/>
    </location>
</feature>
<dbReference type="AlphaFoldDB" id="A0A1F6V7M1"/>